<evidence type="ECO:0000313" key="2">
    <source>
        <dbReference type="EMBL" id="KAB7662783.1"/>
    </source>
</evidence>
<feature type="transmembrane region" description="Helical" evidence="1">
    <location>
        <begin position="41"/>
        <end position="61"/>
    </location>
</feature>
<keyword evidence="1" id="KW-1133">Transmembrane helix</keyword>
<dbReference type="AlphaFoldDB" id="A0A6I1F3Q9"/>
<keyword evidence="1" id="KW-0812">Transmembrane</keyword>
<dbReference type="Proteomes" id="UP000430564">
    <property type="component" value="Unassembled WGS sequence"/>
</dbReference>
<evidence type="ECO:0000256" key="1">
    <source>
        <dbReference type="SAM" id="Phobius"/>
    </source>
</evidence>
<name>A0A6I1F3Q9_9BURK</name>
<feature type="transmembrane region" description="Helical" evidence="1">
    <location>
        <begin position="12"/>
        <end position="34"/>
    </location>
</feature>
<reference evidence="2 3" key="1">
    <citation type="submission" date="2019-10" db="EMBL/GenBank/DDBJ databases">
        <title>Genome diversity of Sutterella seckii.</title>
        <authorList>
            <person name="Chaplin A.V."/>
            <person name="Sokolova S.R."/>
            <person name="Mosin K.A."/>
            <person name="Ivanova E.L."/>
            <person name="Kochetkova T.O."/>
            <person name="Goltsov A.Y."/>
            <person name="Trofimov D.Y."/>
            <person name="Efimov B.A."/>
        </authorList>
    </citation>
    <scope>NUCLEOTIDE SEQUENCE [LARGE SCALE GENOMIC DNA]</scope>
    <source>
        <strain evidence="2 3">ASD393</strain>
    </source>
</reference>
<comment type="caution">
    <text evidence="2">The sequence shown here is derived from an EMBL/GenBank/DDBJ whole genome shotgun (WGS) entry which is preliminary data.</text>
</comment>
<gene>
    <name evidence="2" type="ORF">GBM95_01520</name>
</gene>
<proteinExistence type="predicted"/>
<sequence length="180" mass="19125">MVAALSDWSPAAVFAAALLSPGWGALLAGGFSWVFASSPELLGICAAAGGFLRDAGIYAILRRQNAETEKMPAGGFSLFSCIALQSIHLFRLDLARRAAADCVPSLRFFGALAAGSCLGALVGAFIAYFGLAAYFGGWGRESAYPILTGLIVLALLVAETWRIVLERLILRYRLHENSPR</sequence>
<accession>A0A6I1F3Q9</accession>
<feature type="transmembrane region" description="Helical" evidence="1">
    <location>
        <begin position="106"/>
        <end position="131"/>
    </location>
</feature>
<evidence type="ECO:0000313" key="3">
    <source>
        <dbReference type="Proteomes" id="UP000430564"/>
    </source>
</evidence>
<dbReference type="EMBL" id="WEHX01000004">
    <property type="protein sequence ID" value="KAB7662783.1"/>
    <property type="molecule type" value="Genomic_DNA"/>
</dbReference>
<dbReference type="RefSeq" id="WP_152157482.1">
    <property type="nucleotide sequence ID" value="NZ_WEHX01000004.1"/>
</dbReference>
<protein>
    <submittedName>
        <fullName evidence="2">Uncharacterized protein</fullName>
    </submittedName>
</protein>
<dbReference type="OrthoDB" id="9931914at2"/>
<keyword evidence="1" id="KW-0472">Membrane</keyword>
<organism evidence="2 3">
    <name type="scientific">Sutterella seckii</name>
    <dbReference type="NCBI Taxonomy" id="1944635"/>
    <lineage>
        <taxon>Bacteria</taxon>
        <taxon>Pseudomonadati</taxon>
        <taxon>Pseudomonadota</taxon>
        <taxon>Betaproteobacteria</taxon>
        <taxon>Burkholderiales</taxon>
        <taxon>Sutterellaceae</taxon>
        <taxon>Sutterella</taxon>
    </lineage>
</organism>
<feature type="transmembrane region" description="Helical" evidence="1">
    <location>
        <begin position="143"/>
        <end position="165"/>
    </location>
</feature>